<reference evidence="3" key="1">
    <citation type="submission" date="2017-02" db="EMBL/GenBank/DDBJ databases">
        <authorList>
            <person name="Daims H."/>
        </authorList>
    </citation>
    <scope>NUCLEOTIDE SEQUENCE [LARGE SCALE GENOMIC DNA]</scope>
</reference>
<keyword evidence="3" id="KW-1185">Reference proteome</keyword>
<dbReference type="SUPFAM" id="SSF88874">
    <property type="entry name" value="Receptor-binding domain of short tail fibre protein gp12"/>
    <property type="match status" value="1"/>
</dbReference>
<dbReference type="Proteomes" id="UP000195667">
    <property type="component" value="Unassembled WGS sequence"/>
</dbReference>
<name>A0A1R4H5R0_9GAMM</name>
<sequence length="292" mass="31215">MKNKKIKLLAYSALTAVCLVNSGLSHAIALPDIKCQPPLSVDGELQKTGPCSGGPIETDPIETGSGGLDPIKTDPIDTTPPIVIISNPTKINAKQQAQLQLVAMPLIDKAEAGLLKPAELIAAKEQTAKIMGPSNPTSDLQVGGIMAFAKNSCPTNWSETNGQLFPFLVSGALNWDGLNLFLATDGVLPIQQVGADIFVKLPDLRGEFIRGWDHGRGVDPGRQNNTWQAQQQANAVGSPQLNTWGDNRHTGMGGSYPFLISSATGTYSEFTPKPNTEIRPRNQAFLHCIKVK</sequence>
<evidence type="ECO:0000256" key="1">
    <source>
        <dbReference type="SAM" id="SignalP"/>
    </source>
</evidence>
<accession>A0A1R4H5R0</accession>
<proteinExistence type="predicted"/>
<feature type="signal peptide" evidence="1">
    <location>
        <begin position="1"/>
        <end position="27"/>
    </location>
</feature>
<dbReference type="RefSeq" id="WP_087142988.1">
    <property type="nucleotide sequence ID" value="NZ_FUKI01000093.1"/>
</dbReference>
<feature type="chain" id="PRO_5012526207" description="Phage tail collar domain-containing protein" evidence="1">
    <location>
        <begin position="28"/>
        <end position="292"/>
    </location>
</feature>
<evidence type="ECO:0008006" key="4">
    <source>
        <dbReference type="Google" id="ProtNLM"/>
    </source>
</evidence>
<evidence type="ECO:0000313" key="3">
    <source>
        <dbReference type="Proteomes" id="UP000195667"/>
    </source>
</evidence>
<dbReference type="AlphaFoldDB" id="A0A1R4H5R0"/>
<protein>
    <recommendedName>
        <fullName evidence="4">Phage tail collar domain-containing protein</fullName>
    </recommendedName>
</protein>
<evidence type="ECO:0000313" key="2">
    <source>
        <dbReference type="EMBL" id="SJM91519.1"/>
    </source>
</evidence>
<dbReference type="EMBL" id="FUKI01000093">
    <property type="protein sequence ID" value="SJM91519.1"/>
    <property type="molecule type" value="Genomic_DNA"/>
</dbReference>
<gene>
    <name evidence="2" type="ORF">CRENPOLYSF1_20001</name>
</gene>
<organism evidence="2 3">
    <name type="scientific">Crenothrix polyspora</name>
    <dbReference type="NCBI Taxonomy" id="360316"/>
    <lineage>
        <taxon>Bacteria</taxon>
        <taxon>Pseudomonadati</taxon>
        <taxon>Pseudomonadota</taxon>
        <taxon>Gammaproteobacteria</taxon>
        <taxon>Methylococcales</taxon>
        <taxon>Crenotrichaceae</taxon>
        <taxon>Crenothrix</taxon>
    </lineage>
</organism>
<keyword evidence="1" id="KW-0732">Signal</keyword>